<feature type="signal peptide" evidence="1">
    <location>
        <begin position="1"/>
        <end position="17"/>
    </location>
</feature>
<dbReference type="NCBIfam" id="TIGR01965">
    <property type="entry name" value="VCBS_repeat"/>
    <property type="match status" value="1"/>
</dbReference>
<gene>
    <name evidence="2" type="ORF">DS2_03375</name>
</gene>
<keyword evidence="3" id="KW-1185">Reference proteome</keyword>
<dbReference type="AlphaFoldDB" id="W7QR89"/>
<name>W7QR89_9ALTE</name>
<dbReference type="InterPro" id="IPR010221">
    <property type="entry name" value="VCBS_dom"/>
</dbReference>
<dbReference type="OrthoDB" id="9796530at2"/>
<comment type="caution">
    <text evidence="2">The sequence shown here is derived from an EMBL/GenBank/DDBJ whole genome shotgun (WGS) entry which is preliminary data.</text>
</comment>
<evidence type="ECO:0000256" key="1">
    <source>
        <dbReference type="SAM" id="SignalP"/>
    </source>
</evidence>
<protein>
    <submittedName>
        <fullName evidence="2">Dystroglycan-type cadherin-like protein</fullName>
    </submittedName>
</protein>
<dbReference type="Gene3D" id="2.60.40.10">
    <property type="entry name" value="Immunoglobulins"/>
    <property type="match status" value="1"/>
</dbReference>
<feature type="chain" id="PRO_5004898395" evidence="1">
    <location>
        <begin position="18"/>
        <end position="582"/>
    </location>
</feature>
<dbReference type="RefSeq" id="WP_035013233.1">
    <property type="nucleotide sequence ID" value="NZ_ARZY01000004.1"/>
</dbReference>
<reference evidence="2 3" key="1">
    <citation type="journal article" date="2014" name="Genome Announc.">
        <title>Draft Genome Sequence of the Agar-Degrading Bacterium Catenovulum sp. Strain DS-2, Isolated from Intestines of Haliotis diversicolor.</title>
        <authorList>
            <person name="Shan D."/>
            <person name="Li X."/>
            <person name="Gu Z."/>
            <person name="Wei G."/>
            <person name="Gao Z."/>
            <person name="Shao Z."/>
        </authorList>
    </citation>
    <scope>NUCLEOTIDE SEQUENCE [LARGE SCALE GENOMIC DNA]</scope>
    <source>
        <strain evidence="2 3">DS-2</strain>
    </source>
</reference>
<accession>W7QR89</accession>
<dbReference type="EMBL" id="ARZY01000004">
    <property type="protein sequence ID" value="EWH11517.1"/>
    <property type="molecule type" value="Genomic_DNA"/>
</dbReference>
<organism evidence="2 3">
    <name type="scientific">Catenovulum agarivorans DS-2</name>
    <dbReference type="NCBI Taxonomy" id="1328313"/>
    <lineage>
        <taxon>Bacteria</taxon>
        <taxon>Pseudomonadati</taxon>
        <taxon>Pseudomonadota</taxon>
        <taxon>Gammaproteobacteria</taxon>
        <taxon>Alteromonadales</taxon>
        <taxon>Alteromonadaceae</taxon>
        <taxon>Catenovulum</taxon>
    </lineage>
</organism>
<evidence type="ECO:0000313" key="3">
    <source>
        <dbReference type="Proteomes" id="UP000019276"/>
    </source>
</evidence>
<dbReference type="InterPro" id="IPR013783">
    <property type="entry name" value="Ig-like_fold"/>
</dbReference>
<evidence type="ECO:0000313" key="2">
    <source>
        <dbReference type="EMBL" id="EWH11517.1"/>
    </source>
</evidence>
<dbReference type="eggNOG" id="COG2911">
    <property type="taxonomic scope" value="Bacteria"/>
</dbReference>
<sequence length="582" mass="61498">MNMKKCLITAAMTLALAACELDKDSTGDSIAPPENLPGVILGPLTQEVRSDAGDLQGSLEVSDPDLGEKGFVEQVSMATTYGTFSIDFEGKWVYTVNTSDDTIANLVDENDTVDDVITVTSVDGQTAELVITISGLPQTPVILNNVAKISDTMSDDAGELRKKLSGSIITGKLTIRFNKDEIKTSGGTAKEAYIALYGGSTSTYDALVDLRIGNGDLAVRVPKSVDSSGKQAITPTFTIGEWNEVEISWDATNATDTVAPIVNVKINGQDSGLGDFSSFSDSLTDVMSGIATLILKVGDTSAVVDGSAYFDDIVIYSDASATTKAFEADFESYSDNFDLSNDSEYSSSTADAFVEQQSTSAPVVTTTKVAKISDTMSDDAGELRKKLDDKVLTGQLNIRFSKDEIKTSGGTAKEAYIALYGGSTSTYDALIDLRIGNGDLAVRVPKTVDSSGKQAITPTFTLGEWNDVQITWDATNASDTVAPTVNLKINGQDSGLGDFASFSDSFADVKDGVQTLILKVGDTSAVVDGAAYFDDIVIYSDAAATTKAFEADFEAYSVDYDLTTDSEYSSSSADAKVAEKAL</sequence>
<proteinExistence type="predicted"/>
<dbReference type="Proteomes" id="UP000019276">
    <property type="component" value="Unassembled WGS sequence"/>
</dbReference>
<keyword evidence="1" id="KW-0732">Signal</keyword>
<dbReference type="STRING" id="1328313.DS2_03375"/>
<dbReference type="PROSITE" id="PS51257">
    <property type="entry name" value="PROKAR_LIPOPROTEIN"/>
    <property type="match status" value="1"/>
</dbReference>
<dbReference type="PATRIC" id="fig|1328313.3.peg.700"/>